<keyword evidence="4" id="KW-1003">Cell membrane</keyword>
<protein>
    <submittedName>
        <fullName evidence="10">Membrane protein</fullName>
    </submittedName>
</protein>
<dbReference type="InterPro" id="IPR005495">
    <property type="entry name" value="LptG/LptF_permease"/>
</dbReference>
<comment type="subcellular location">
    <subcellularLocation>
        <location evidence="2">Cell membrane</location>
        <topology evidence="2">Multi-pass membrane protein</topology>
    </subcellularLocation>
</comment>
<evidence type="ECO:0000256" key="8">
    <source>
        <dbReference type="ARBA" id="ARBA00026081"/>
    </source>
</evidence>
<evidence type="ECO:0000256" key="5">
    <source>
        <dbReference type="ARBA" id="ARBA00022692"/>
    </source>
</evidence>
<evidence type="ECO:0000313" key="11">
    <source>
        <dbReference type="Proteomes" id="UP000051386"/>
    </source>
</evidence>
<feature type="transmembrane region" description="Helical" evidence="9">
    <location>
        <begin position="346"/>
        <end position="363"/>
    </location>
</feature>
<dbReference type="Pfam" id="PF03739">
    <property type="entry name" value="LptF_LptG"/>
    <property type="match status" value="1"/>
</dbReference>
<proteinExistence type="inferred from homology"/>
<dbReference type="RefSeq" id="WP_057508414.1">
    <property type="nucleotide sequence ID" value="NZ_LDJK01000039.1"/>
</dbReference>
<sequence length="368" mass="40580">MIPRPMRFDYYLGRAVFGTVLLTWAVLVGLDVVMAFSGEFKDVGKNGYTLGHAAAWVLYTVPRRAYTFFPTAAVIGSLMGLGQLAATSELTALRALGLSRRRLSLSVAVALSLLTGAMVVSGETLAPWGQERADNIRMSAKRGGDMSVARYAGVWAREGDTFLNAQGGEEQLVEGGGTRLVLHDVRMYRIGPEGEIVSLTHAVTAEHDASGWMLKQVRRDIFGDRSLTREEVPSEKWDSQLDAAALATGISRPRNLRAADLRTSIEYRERNGLDARDYEDVYWSRWFYPVNVLALCLAAVPFAFGSLRSGGMGKRLFLGILFALGFWLLQLFFGRMAGALKFDYRVAYALPPILMLGISAMLFRRKSG</sequence>
<dbReference type="GO" id="GO:0055085">
    <property type="term" value="P:transmembrane transport"/>
    <property type="evidence" value="ECO:0007669"/>
    <property type="project" value="InterPro"/>
</dbReference>
<name>A0A0R0D5S7_9GAMM</name>
<dbReference type="PATRIC" id="fig|517011.3.peg.1595"/>
<dbReference type="GO" id="GO:0015920">
    <property type="term" value="P:lipopolysaccharide transport"/>
    <property type="evidence" value="ECO:0007669"/>
    <property type="project" value="TreeGrafter"/>
</dbReference>
<gene>
    <name evidence="10" type="ORF">ABB28_09630</name>
</gene>
<dbReference type="PANTHER" id="PTHR33529:SF2">
    <property type="entry name" value="LIPOPOLYSACCHARIDE EXPORT SYSTEM PERMEASE PROTEIN LPTG"/>
    <property type="match status" value="1"/>
</dbReference>
<accession>A0A0R0D5S7</accession>
<evidence type="ECO:0000256" key="9">
    <source>
        <dbReference type="SAM" id="Phobius"/>
    </source>
</evidence>
<reference evidence="10 11" key="1">
    <citation type="submission" date="2015-05" db="EMBL/GenBank/DDBJ databases">
        <title>Genome sequencing and analysis of members of genus Stenotrophomonas.</title>
        <authorList>
            <person name="Patil P.P."/>
            <person name="Midha S."/>
            <person name="Patil P.B."/>
        </authorList>
    </citation>
    <scope>NUCLEOTIDE SEQUENCE [LARGE SCALE GENOMIC DNA]</scope>
    <source>
        <strain evidence="10 11">DSM 21508</strain>
    </source>
</reference>
<comment type="similarity">
    <text evidence="3">Belongs to the LptF/LptG family.</text>
</comment>
<dbReference type="AlphaFoldDB" id="A0A0R0D5S7"/>
<feature type="transmembrane region" description="Helical" evidence="9">
    <location>
        <begin position="316"/>
        <end position="334"/>
    </location>
</feature>
<dbReference type="NCBIfam" id="TIGR04408">
    <property type="entry name" value="LptG_lptG"/>
    <property type="match status" value="1"/>
</dbReference>
<evidence type="ECO:0000256" key="4">
    <source>
        <dbReference type="ARBA" id="ARBA00022475"/>
    </source>
</evidence>
<evidence type="ECO:0000313" key="10">
    <source>
        <dbReference type="EMBL" id="KRG73738.1"/>
    </source>
</evidence>
<evidence type="ECO:0000256" key="2">
    <source>
        <dbReference type="ARBA" id="ARBA00004651"/>
    </source>
</evidence>
<feature type="transmembrane region" description="Helical" evidence="9">
    <location>
        <begin position="12"/>
        <end position="36"/>
    </location>
</feature>
<keyword evidence="7 9" id="KW-0472">Membrane</keyword>
<dbReference type="GO" id="GO:0043190">
    <property type="term" value="C:ATP-binding cassette (ABC) transporter complex"/>
    <property type="evidence" value="ECO:0007669"/>
    <property type="project" value="InterPro"/>
</dbReference>
<comment type="subunit">
    <text evidence="8">Component of the lipopolysaccharide transport and assembly complex. The LptBFG transporter is composed of two ATP-binding proteins (LptB) and two transmembrane proteins (LptF and LptG).</text>
</comment>
<evidence type="ECO:0000256" key="3">
    <source>
        <dbReference type="ARBA" id="ARBA00007725"/>
    </source>
</evidence>
<evidence type="ECO:0000256" key="7">
    <source>
        <dbReference type="ARBA" id="ARBA00023136"/>
    </source>
</evidence>
<feature type="transmembrane region" description="Helical" evidence="9">
    <location>
        <begin position="103"/>
        <end position="122"/>
    </location>
</feature>
<feature type="transmembrane region" description="Helical" evidence="9">
    <location>
        <begin position="286"/>
        <end position="304"/>
    </location>
</feature>
<evidence type="ECO:0000256" key="1">
    <source>
        <dbReference type="ARBA" id="ARBA00002265"/>
    </source>
</evidence>
<organism evidence="10 11">
    <name type="scientific">Stenotrophomonas chelatiphaga</name>
    <dbReference type="NCBI Taxonomy" id="517011"/>
    <lineage>
        <taxon>Bacteria</taxon>
        <taxon>Pseudomonadati</taxon>
        <taxon>Pseudomonadota</taxon>
        <taxon>Gammaproteobacteria</taxon>
        <taxon>Lysobacterales</taxon>
        <taxon>Lysobacteraceae</taxon>
        <taxon>Stenotrophomonas</taxon>
    </lineage>
</organism>
<keyword evidence="6 9" id="KW-1133">Transmembrane helix</keyword>
<feature type="transmembrane region" description="Helical" evidence="9">
    <location>
        <begin position="65"/>
        <end position="82"/>
    </location>
</feature>
<dbReference type="PANTHER" id="PTHR33529">
    <property type="entry name" value="SLR0882 PROTEIN-RELATED"/>
    <property type="match status" value="1"/>
</dbReference>
<evidence type="ECO:0000256" key="6">
    <source>
        <dbReference type="ARBA" id="ARBA00022989"/>
    </source>
</evidence>
<dbReference type="Proteomes" id="UP000051386">
    <property type="component" value="Unassembled WGS sequence"/>
</dbReference>
<keyword evidence="5 9" id="KW-0812">Transmembrane</keyword>
<dbReference type="InterPro" id="IPR030923">
    <property type="entry name" value="LptG"/>
</dbReference>
<comment type="caution">
    <text evidence="10">The sequence shown here is derived from an EMBL/GenBank/DDBJ whole genome shotgun (WGS) entry which is preliminary data.</text>
</comment>
<dbReference type="EMBL" id="LDJK01000039">
    <property type="protein sequence ID" value="KRG73738.1"/>
    <property type="molecule type" value="Genomic_DNA"/>
</dbReference>
<comment type="function">
    <text evidence="1">Part of the ABC transporter complex LptBFG involved in the translocation of lipopolysaccharide (LPS) from the inner membrane to the outer membrane.</text>
</comment>
<keyword evidence="11" id="KW-1185">Reference proteome</keyword>